<dbReference type="GO" id="GO:0009723">
    <property type="term" value="P:response to ethylene"/>
    <property type="evidence" value="ECO:0007669"/>
    <property type="project" value="UniProtKB-ARBA"/>
</dbReference>
<dbReference type="Proteomes" id="UP000306102">
    <property type="component" value="Unassembled WGS sequence"/>
</dbReference>
<sequence>MSGKGELVVVEVRKTEVVAVALPMRVHLLPLSNHDLLLPPVDVAVFFCYKNPTTTTTRLIGKEGALMLFTFASMIGVLKKAMSQALVSYYPFAGEVVHNTVGEPQLLCNNHGVDFIEAFAHVELQGLNFYNPDYSIEGKLVPKKKQGVLSVQNGKNLFPSAFILWALIHSSFATY</sequence>
<comment type="similarity">
    <text evidence="1">Belongs to the plant acyltransferase family.</text>
</comment>
<dbReference type="PANTHER" id="PTHR31147:SF33">
    <property type="entry name" value="N-HYDROXYCINNAMOYL_BENZOYLTRANSFERASE, PUTATIVE-RELATED"/>
    <property type="match status" value="1"/>
</dbReference>
<comment type="caution">
    <text evidence="2">The sequence shown here is derived from an EMBL/GenBank/DDBJ whole genome shotgun (WGS) entry which is preliminary data.</text>
</comment>
<dbReference type="Pfam" id="PF02458">
    <property type="entry name" value="Transferase"/>
    <property type="match status" value="1"/>
</dbReference>
<protein>
    <submittedName>
        <fullName evidence="2">Uncharacterized protein</fullName>
    </submittedName>
</protein>
<evidence type="ECO:0000256" key="1">
    <source>
        <dbReference type="ARBA" id="ARBA00009861"/>
    </source>
</evidence>
<keyword evidence="3" id="KW-1185">Reference proteome</keyword>
<gene>
    <name evidence="2" type="ORF">TEA_016594</name>
</gene>
<reference evidence="2 3" key="1">
    <citation type="journal article" date="2018" name="Proc. Natl. Acad. Sci. U.S.A.">
        <title>Draft genome sequence of Camellia sinensis var. sinensis provides insights into the evolution of the tea genome and tea quality.</title>
        <authorList>
            <person name="Wei C."/>
            <person name="Yang H."/>
            <person name="Wang S."/>
            <person name="Zhao J."/>
            <person name="Liu C."/>
            <person name="Gao L."/>
            <person name="Xia E."/>
            <person name="Lu Y."/>
            <person name="Tai Y."/>
            <person name="She G."/>
            <person name="Sun J."/>
            <person name="Cao H."/>
            <person name="Tong W."/>
            <person name="Gao Q."/>
            <person name="Li Y."/>
            <person name="Deng W."/>
            <person name="Jiang X."/>
            <person name="Wang W."/>
            <person name="Chen Q."/>
            <person name="Zhang S."/>
            <person name="Li H."/>
            <person name="Wu J."/>
            <person name="Wang P."/>
            <person name="Li P."/>
            <person name="Shi C."/>
            <person name="Zheng F."/>
            <person name="Jian J."/>
            <person name="Huang B."/>
            <person name="Shan D."/>
            <person name="Shi M."/>
            <person name="Fang C."/>
            <person name="Yue Y."/>
            <person name="Li F."/>
            <person name="Li D."/>
            <person name="Wei S."/>
            <person name="Han B."/>
            <person name="Jiang C."/>
            <person name="Yin Y."/>
            <person name="Xia T."/>
            <person name="Zhang Z."/>
            <person name="Bennetzen J.L."/>
            <person name="Zhao S."/>
            <person name="Wan X."/>
        </authorList>
    </citation>
    <scope>NUCLEOTIDE SEQUENCE [LARGE SCALE GENOMIC DNA]</scope>
    <source>
        <strain evidence="3">cv. Shuchazao</strain>
        <tissue evidence="2">Leaf</tissue>
    </source>
</reference>
<dbReference type="InterPro" id="IPR050898">
    <property type="entry name" value="Plant_acyltransferase"/>
</dbReference>
<dbReference type="Gene3D" id="3.30.559.10">
    <property type="entry name" value="Chloramphenicol acetyltransferase-like domain"/>
    <property type="match status" value="1"/>
</dbReference>
<accession>A0A4S4DZQ2</accession>
<organism evidence="2 3">
    <name type="scientific">Camellia sinensis var. sinensis</name>
    <name type="common">China tea</name>
    <dbReference type="NCBI Taxonomy" id="542762"/>
    <lineage>
        <taxon>Eukaryota</taxon>
        <taxon>Viridiplantae</taxon>
        <taxon>Streptophyta</taxon>
        <taxon>Embryophyta</taxon>
        <taxon>Tracheophyta</taxon>
        <taxon>Spermatophyta</taxon>
        <taxon>Magnoliopsida</taxon>
        <taxon>eudicotyledons</taxon>
        <taxon>Gunneridae</taxon>
        <taxon>Pentapetalae</taxon>
        <taxon>asterids</taxon>
        <taxon>Ericales</taxon>
        <taxon>Theaceae</taxon>
        <taxon>Camellia</taxon>
    </lineage>
</organism>
<evidence type="ECO:0000313" key="3">
    <source>
        <dbReference type="Proteomes" id="UP000306102"/>
    </source>
</evidence>
<proteinExistence type="inferred from homology"/>
<evidence type="ECO:0000313" key="2">
    <source>
        <dbReference type="EMBL" id="THG08982.1"/>
    </source>
</evidence>
<name>A0A4S4DZQ2_CAMSN</name>
<dbReference type="InterPro" id="IPR023213">
    <property type="entry name" value="CAT-like_dom_sf"/>
</dbReference>
<dbReference type="EMBL" id="SDRB02008902">
    <property type="protein sequence ID" value="THG08982.1"/>
    <property type="molecule type" value="Genomic_DNA"/>
</dbReference>
<dbReference type="AlphaFoldDB" id="A0A4S4DZQ2"/>
<dbReference type="PANTHER" id="PTHR31147">
    <property type="entry name" value="ACYL TRANSFERASE 4"/>
    <property type="match status" value="1"/>
</dbReference>